<evidence type="ECO:0000313" key="5">
    <source>
        <dbReference type="Proteomes" id="UP000240624"/>
    </source>
</evidence>
<evidence type="ECO:0000313" key="3">
    <source>
        <dbReference type="EMBL" id="SLN21512.1"/>
    </source>
</evidence>
<evidence type="ECO:0000313" key="2">
    <source>
        <dbReference type="EMBL" id="PSK88702.1"/>
    </source>
</evidence>
<dbReference type="OrthoDB" id="117888at2"/>
<proteinExistence type="predicted"/>
<dbReference type="Proteomes" id="UP000240624">
    <property type="component" value="Unassembled WGS sequence"/>
</dbReference>
<evidence type="ECO:0000259" key="1">
    <source>
        <dbReference type="Pfam" id="PF09722"/>
    </source>
</evidence>
<dbReference type="AlphaFoldDB" id="A0A1X6YI12"/>
<evidence type="ECO:0000313" key="4">
    <source>
        <dbReference type="Proteomes" id="UP000193495"/>
    </source>
</evidence>
<feature type="domain" description="Antitoxin Xre/MbcA/ParS-like toxin-binding" evidence="1">
    <location>
        <begin position="90"/>
        <end position="124"/>
    </location>
</feature>
<dbReference type="EMBL" id="PYGB01000001">
    <property type="protein sequence ID" value="PSK88702.1"/>
    <property type="molecule type" value="Genomic_DNA"/>
</dbReference>
<dbReference type="InterPro" id="IPR024467">
    <property type="entry name" value="Xre/MbcA/ParS-like_toxin-bd"/>
</dbReference>
<organism evidence="3 4">
    <name type="scientific">Limimaricola soesokkakensis</name>
    <dbReference type="NCBI Taxonomy" id="1343159"/>
    <lineage>
        <taxon>Bacteria</taxon>
        <taxon>Pseudomonadati</taxon>
        <taxon>Pseudomonadota</taxon>
        <taxon>Alphaproteobacteria</taxon>
        <taxon>Rhodobacterales</taxon>
        <taxon>Paracoccaceae</taxon>
        <taxon>Limimaricola</taxon>
    </lineage>
</organism>
<accession>A0A1X6YI12</accession>
<dbReference type="EMBL" id="FWFY01000002">
    <property type="protein sequence ID" value="SLN21512.1"/>
    <property type="molecule type" value="Genomic_DNA"/>
</dbReference>
<keyword evidence="5" id="KW-1185">Reference proteome</keyword>
<protein>
    <submittedName>
        <fullName evidence="2">Uncharacterized protein DUF2384</fullName>
    </submittedName>
</protein>
<dbReference type="Proteomes" id="UP000193495">
    <property type="component" value="Unassembled WGS sequence"/>
</dbReference>
<sequence>MFAAVRSIEAPERPVSPAETGPLVRTAVLLARVWELRDAQMVAILGGMQPESWRRWCAGQVEIVDRERLRRMALLRDIHVATRGASATLGAADWIRARQPALGGRSPLQMMGSGRIEDLIRLRDAFASIAA</sequence>
<reference evidence="2 5" key="2">
    <citation type="submission" date="2018-03" db="EMBL/GenBank/DDBJ databases">
        <title>Genomic Encyclopedia of Archaeal and Bacterial Type Strains, Phase II (KMG-II): from individual species to whole genera.</title>
        <authorList>
            <person name="Goeker M."/>
        </authorList>
    </citation>
    <scope>NUCLEOTIDE SEQUENCE [LARGE SCALE GENOMIC DNA]</scope>
    <source>
        <strain evidence="2 5">DSM 29956</strain>
    </source>
</reference>
<name>A0A1X6YI12_9RHOB</name>
<dbReference type="Pfam" id="PF09722">
    <property type="entry name" value="Xre_MbcA_ParS_C"/>
    <property type="match status" value="1"/>
</dbReference>
<gene>
    <name evidence="2" type="ORF">CLV79_101544</name>
    <name evidence="3" type="ORF">LOS8367_00543</name>
</gene>
<dbReference type="RefSeq" id="WP_085894932.1">
    <property type="nucleotide sequence ID" value="NZ_FWFY01000002.1"/>
</dbReference>
<reference evidence="3 4" key="1">
    <citation type="submission" date="2017-03" db="EMBL/GenBank/DDBJ databases">
        <authorList>
            <person name="Afonso C.L."/>
            <person name="Miller P.J."/>
            <person name="Scott M.A."/>
            <person name="Spackman E."/>
            <person name="Goraichik I."/>
            <person name="Dimitrov K.M."/>
            <person name="Suarez D.L."/>
            <person name="Swayne D.E."/>
        </authorList>
    </citation>
    <scope>NUCLEOTIDE SEQUENCE [LARGE SCALE GENOMIC DNA]</scope>
    <source>
        <strain evidence="3 4">CECT 8367</strain>
    </source>
</reference>